<name>A0A8H7HIK0_9AGAM</name>
<reference evidence="2" key="1">
    <citation type="submission" date="2020-09" db="EMBL/GenBank/DDBJ databases">
        <title>Comparative genome analyses of four rice-infecting Rhizoctonia solani isolates reveal extensive enrichment of homogalacturonan modification genes.</title>
        <authorList>
            <person name="Lee D.-Y."/>
            <person name="Jeon J."/>
            <person name="Kim K.-T."/>
            <person name="Cheong K."/>
            <person name="Song H."/>
            <person name="Choi G."/>
            <person name="Ko J."/>
            <person name="Opiyo S.O."/>
            <person name="Zuo S."/>
            <person name="Madhav S."/>
            <person name="Lee Y.-H."/>
            <person name="Wang G.-L."/>
        </authorList>
    </citation>
    <scope>NUCLEOTIDE SEQUENCE</scope>
    <source>
        <strain evidence="2">AG1-IA YN-7</strain>
    </source>
</reference>
<dbReference type="CDD" id="cd23715">
    <property type="entry name" value="beta-trefoil_Ricin_CCL2"/>
    <property type="match status" value="1"/>
</dbReference>
<accession>A0A8H7HIK0</accession>
<evidence type="ECO:0000259" key="1">
    <source>
        <dbReference type="Pfam" id="PF21595"/>
    </source>
</evidence>
<gene>
    <name evidence="2" type="ORF">RHS04_00069</name>
</gene>
<dbReference type="Gene3D" id="2.80.10.50">
    <property type="match status" value="1"/>
</dbReference>
<protein>
    <recommendedName>
        <fullName evidence="1">CCL2-like lectin domain-containing protein</fullName>
    </recommendedName>
</protein>
<comment type="caution">
    <text evidence="2">The sequence shown here is derived from an EMBL/GenBank/DDBJ whole genome shotgun (WGS) entry which is preliminary data.</text>
</comment>
<feature type="domain" description="CCL2-like lectin" evidence="1">
    <location>
        <begin position="9"/>
        <end position="139"/>
    </location>
</feature>
<organism evidence="2 3">
    <name type="scientific">Rhizoctonia solani</name>
    <dbReference type="NCBI Taxonomy" id="456999"/>
    <lineage>
        <taxon>Eukaryota</taxon>
        <taxon>Fungi</taxon>
        <taxon>Dikarya</taxon>
        <taxon>Basidiomycota</taxon>
        <taxon>Agaricomycotina</taxon>
        <taxon>Agaricomycetes</taxon>
        <taxon>Cantharellales</taxon>
        <taxon>Ceratobasidiaceae</taxon>
        <taxon>Rhizoctonia</taxon>
    </lineage>
</organism>
<dbReference type="Pfam" id="PF21595">
    <property type="entry name" value="CCL2-like"/>
    <property type="match status" value="1"/>
</dbReference>
<dbReference type="EMBL" id="JACYCC010000010">
    <property type="protein sequence ID" value="KAF8686565.1"/>
    <property type="molecule type" value="Genomic_DNA"/>
</dbReference>
<proteinExistence type="predicted"/>
<dbReference type="InterPro" id="IPR048746">
    <property type="entry name" value="CCL2-like_lectin"/>
</dbReference>
<dbReference type="AlphaFoldDB" id="A0A8H7HIK0"/>
<sequence>MPELYPQNGTYIIYNRVQSPQGQQLALTFNGDRQDITGTPLDVNNTKQHWVLRRYGPDRFGGSVYELKPVDNQNLEAGGSNKGTIITLPVGAYVFSIYQDDTGYLIKNGNRQYPWTFSPASDGSPVASVSDSVDEKQRWWFRPV</sequence>
<dbReference type="Proteomes" id="UP000650582">
    <property type="component" value="Unassembled WGS sequence"/>
</dbReference>
<evidence type="ECO:0000313" key="3">
    <source>
        <dbReference type="Proteomes" id="UP000650582"/>
    </source>
</evidence>
<evidence type="ECO:0000313" key="2">
    <source>
        <dbReference type="EMBL" id="KAF8686565.1"/>
    </source>
</evidence>